<dbReference type="Proteomes" id="UP000054321">
    <property type="component" value="Unassembled WGS sequence"/>
</dbReference>
<dbReference type="InParanoid" id="A0A0C3HP29"/>
<dbReference type="AlphaFoldDB" id="A0A0C3HP29"/>
<protein>
    <recommendedName>
        <fullName evidence="3">Fucose-specific lectin</fullName>
    </recommendedName>
</protein>
<evidence type="ECO:0000313" key="1">
    <source>
        <dbReference type="EMBL" id="KIN04765.1"/>
    </source>
</evidence>
<dbReference type="EMBL" id="KN832872">
    <property type="protein sequence ID" value="KIN04765.1"/>
    <property type="molecule type" value="Genomic_DNA"/>
</dbReference>
<accession>A0A0C3HP29</accession>
<reference evidence="2" key="2">
    <citation type="submission" date="2015-01" db="EMBL/GenBank/DDBJ databases">
        <title>Evolutionary Origins and Diversification of the Mycorrhizal Mutualists.</title>
        <authorList>
            <consortium name="DOE Joint Genome Institute"/>
            <consortium name="Mycorrhizal Genomics Consortium"/>
            <person name="Kohler A."/>
            <person name="Kuo A."/>
            <person name="Nagy L.G."/>
            <person name="Floudas D."/>
            <person name="Copeland A."/>
            <person name="Barry K.W."/>
            <person name="Cichocki N."/>
            <person name="Veneault-Fourrey C."/>
            <person name="LaButti K."/>
            <person name="Lindquist E.A."/>
            <person name="Lipzen A."/>
            <person name="Lundell T."/>
            <person name="Morin E."/>
            <person name="Murat C."/>
            <person name="Riley R."/>
            <person name="Ohm R."/>
            <person name="Sun H."/>
            <person name="Tunlid A."/>
            <person name="Henrissat B."/>
            <person name="Grigoriev I.V."/>
            <person name="Hibbett D.S."/>
            <person name="Martin F."/>
        </authorList>
    </citation>
    <scope>NUCLEOTIDE SEQUENCE [LARGE SCALE GENOMIC DNA]</scope>
    <source>
        <strain evidence="2">Zn</strain>
    </source>
</reference>
<evidence type="ECO:0000313" key="2">
    <source>
        <dbReference type="Proteomes" id="UP000054321"/>
    </source>
</evidence>
<proteinExistence type="predicted"/>
<dbReference type="Pfam" id="PF15892">
    <property type="entry name" value="BNR_4"/>
    <property type="match status" value="1"/>
</dbReference>
<gene>
    <name evidence="1" type="ORF">OIDMADRAFT_192117</name>
</gene>
<name>A0A0C3HP29_OIDMZ</name>
<organism evidence="1 2">
    <name type="scientific">Oidiodendron maius (strain Zn)</name>
    <dbReference type="NCBI Taxonomy" id="913774"/>
    <lineage>
        <taxon>Eukaryota</taxon>
        <taxon>Fungi</taxon>
        <taxon>Dikarya</taxon>
        <taxon>Ascomycota</taxon>
        <taxon>Pezizomycotina</taxon>
        <taxon>Leotiomycetes</taxon>
        <taxon>Leotiomycetes incertae sedis</taxon>
        <taxon>Myxotrichaceae</taxon>
        <taxon>Oidiodendron</taxon>
    </lineage>
</organism>
<sequence>MLKETTVILAKDPDRVHRVNANSFQQNAITTVNGWQYAAFYTDAINGEGPGICHVNVSRRMICASDVPSPSQTWVNLALDDYNQSVDDGHNTISIGVCKGDGTIHLAFDHHCSPLRFRISGLGAAAVSAESWDISLFSLTLNALPGIPQSDLMKEVTYPRFMNIDDDLVLTYRIGQAGLGSDVLYRYSSVTHAYTYIGQHLTGVSNSPYINGIDYRKSRLHISWCYRNFVPFLSSVKPNAHKQQAGPNGPENNSDLCYAYSDDLGCTWKSSNGNILAKTGIDDDSHSERTIKPGASGARIYEIPMGSGILNQEAQTADWEGRFLVLNRENRSGEERWMLYCRDEDGKWAKTEVPAMQCTSLPTETGSRGSICVDRANNVYLILPGNLDSSLSIMKGRMIDGGWTFQTIWTRDGFDGEPLVDAQRLEISNTLSVFTRTNRKADGRRDVVVMDFVLPE</sequence>
<evidence type="ECO:0008006" key="3">
    <source>
        <dbReference type="Google" id="ProtNLM"/>
    </source>
</evidence>
<reference evidence="1 2" key="1">
    <citation type="submission" date="2014-04" db="EMBL/GenBank/DDBJ databases">
        <authorList>
            <consortium name="DOE Joint Genome Institute"/>
            <person name="Kuo A."/>
            <person name="Martino E."/>
            <person name="Perotto S."/>
            <person name="Kohler A."/>
            <person name="Nagy L.G."/>
            <person name="Floudas D."/>
            <person name="Copeland A."/>
            <person name="Barry K.W."/>
            <person name="Cichocki N."/>
            <person name="Veneault-Fourrey C."/>
            <person name="LaButti K."/>
            <person name="Lindquist E.A."/>
            <person name="Lipzen A."/>
            <person name="Lundell T."/>
            <person name="Morin E."/>
            <person name="Murat C."/>
            <person name="Sun H."/>
            <person name="Tunlid A."/>
            <person name="Henrissat B."/>
            <person name="Grigoriev I.V."/>
            <person name="Hibbett D.S."/>
            <person name="Martin F."/>
            <person name="Nordberg H.P."/>
            <person name="Cantor M.N."/>
            <person name="Hua S.X."/>
        </authorList>
    </citation>
    <scope>NUCLEOTIDE SEQUENCE [LARGE SCALE GENOMIC DNA]</scope>
    <source>
        <strain evidence="1 2">Zn</strain>
    </source>
</reference>
<dbReference type="HOGENOM" id="CLU_030203_0_0_1"/>
<dbReference type="OrthoDB" id="9978204at2759"/>
<keyword evidence="2" id="KW-1185">Reference proteome</keyword>